<proteinExistence type="predicted"/>
<keyword evidence="2" id="KW-0863">Zinc-finger</keyword>
<name>A0A1E3BU93_ASPCR</name>
<accession>A0A1E3BU93</accession>
<dbReference type="VEuPathDB" id="FungiDB:SI65_01749"/>
<dbReference type="STRING" id="573508.A0A1E3BU93"/>
<sequence>MCMEEEVLATQTFIQDRVLALSTSTAIATDQNLLVSIRSDERIAEQDHRYVLALNDEESVPQGVSYDTTISEATLPDENEDAVSVVIGDLMGHMTLNDKSANGEVSSRWKPSHQAANVGYECVSCFEKCDTAMFESSCGHGFCHDCARQMFLGATKDEELYPPRCCGKL</sequence>
<dbReference type="OrthoDB" id="10009520at2759"/>
<evidence type="ECO:0008006" key="7">
    <source>
        <dbReference type="Google" id="ProtNLM"/>
    </source>
</evidence>
<dbReference type="EMBL" id="JXNT01000001">
    <property type="protein sequence ID" value="ODM24159.1"/>
    <property type="molecule type" value="Genomic_DNA"/>
</dbReference>
<dbReference type="VEuPathDB" id="FungiDB:SI65_02134"/>
<evidence type="ECO:0000313" key="4">
    <source>
        <dbReference type="EMBL" id="ODM24159.1"/>
    </source>
</evidence>
<dbReference type="EMBL" id="JXNT01000001">
    <property type="protein sequence ID" value="ODM24544.1"/>
    <property type="molecule type" value="Genomic_DNA"/>
</dbReference>
<organism evidence="5 6">
    <name type="scientific">Aspergillus cristatus</name>
    <name type="common">Chinese Fuzhuan brick tea-fermentation fungus</name>
    <name type="synonym">Eurotium cristatum</name>
    <dbReference type="NCBI Taxonomy" id="573508"/>
    <lineage>
        <taxon>Eukaryota</taxon>
        <taxon>Fungi</taxon>
        <taxon>Dikarya</taxon>
        <taxon>Ascomycota</taxon>
        <taxon>Pezizomycotina</taxon>
        <taxon>Eurotiomycetes</taxon>
        <taxon>Eurotiomycetidae</taxon>
        <taxon>Eurotiales</taxon>
        <taxon>Aspergillaceae</taxon>
        <taxon>Aspergillus</taxon>
        <taxon>Aspergillus subgen. Aspergillus</taxon>
    </lineage>
</organism>
<dbReference type="SUPFAM" id="SSF57850">
    <property type="entry name" value="RING/U-box"/>
    <property type="match status" value="1"/>
</dbReference>
<keyword evidence="3" id="KW-0862">Zinc</keyword>
<protein>
    <recommendedName>
        <fullName evidence="7">RING-type domain-containing protein</fullName>
    </recommendedName>
</protein>
<reference evidence="5 6" key="1">
    <citation type="journal article" date="2016" name="BMC Genomics">
        <title>Comparative genomic and transcriptomic analyses of the Fuzhuan brick tea-fermentation fungus Aspergillus cristatus.</title>
        <authorList>
            <person name="Ge Y."/>
            <person name="Wang Y."/>
            <person name="Liu Y."/>
            <person name="Tan Y."/>
            <person name="Ren X."/>
            <person name="Zhang X."/>
            <person name="Hyde K.D."/>
            <person name="Liu Y."/>
            <person name="Liu Z."/>
        </authorList>
    </citation>
    <scope>NUCLEOTIDE SEQUENCE [LARGE SCALE GENOMIC DNA]</scope>
    <source>
        <strain evidence="5 6">GZAAS20.1005</strain>
    </source>
</reference>
<keyword evidence="6" id="KW-1185">Reference proteome</keyword>
<evidence type="ECO:0000256" key="3">
    <source>
        <dbReference type="ARBA" id="ARBA00022833"/>
    </source>
</evidence>
<gene>
    <name evidence="4" type="ORF">SI65_01749</name>
    <name evidence="5" type="ORF">SI65_02134</name>
</gene>
<keyword evidence="1" id="KW-0479">Metal-binding</keyword>
<evidence type="ECO:0000256" key="2">
    <source>
        <dbReference type="ARBA" id="ARBA00022771"/>
    </source>
</evidence>
<dbReference type="InterPro" id="IPR017907">
    <property type="entry name" value="Znf_RING_CS"/>
</dbReference>
<evidence type="ECO:0000313" key="5">
    <source>
        <dbReference type="EMBL" id="ODM24544.1"/>
    </source>
</evidence>
<comment type="caution">
    <text evidence="5">The sequence shown here is derived from an EMBL/GenBank/DDBJ whole genome shotgun (WGS) entry which is preliminary data.</text>
</comment>
<evidence type="ECO:0000256" key="1">
    <source>
        <dbReference type="ARBA" id="ARBA00022723"/>
    </source>
</evidence>
<evidence type="ECO:0000313" key="6">
    <source>
        <dbReference type="Proteomes" id="UP000094569"/>
    </source>
</evidence>
<dbReference type="AlphaFoldDB" id="A0A1E3BU93"/>
<dbReference type="Proteomes" id="UP000094569">
    <property type="component" value="Unassembled WGS sequence"/>
</dbReference>
<dbReference type="GO" id="GO:0008270">
    <property type="term" value="F:zinc ion binding"/>
    <property type="evidence" value="ECO:0007669"/>
    <property type="project" value="UniProtKB-KW"/>
</dbReference>
<dbReference type="PROSITE" id="PS00518">
    <property type="entry name" value="ZF_RING_1"/>
    <property type="match status" value="1"/>
</dbReference>